<proteinExistence type="predicted"/>
<organism evidence="1 2">
    <name type="scientific">Geosporobacter ferrireducens</name>
    <dbReference type="NCBI Taxonomy" id="1424294"/>
    <lineage>
        <taxon>Bacteria</taxon>
        <taxon>Bacillati</taxon>
        <taxon>Bacillota</taxon>
        <taxon>Clostridia</taxon>
        <taxon>Peptostreptococcales</taxon>
        <taxon>Thermotaleaceae</taxon>
        <taxon>Geosporobacter</taxon>
    </lineage>
</organism>
<dbReference type="KEGG" id="gfe:Gferi_01330"/>
<evidence type="ECO:0000313" key="2">
    <source>
        <dbReference type="Proteomes" id="UP000095743"/>
    </source>
</evidence>
<gene>
    <name evidence="1" type="ORF">Gferi_01330</name>
</gene>
<name>A0A1D8GBR3_9FIRM</name>
<dbReference type="RefSeq" id="WP_069973905.1">
    <property type="nucleotide sequence ID" value="NZ_CP017269.1"/>
</dbReference>
<evidence type="ECO:0000313" key="1">
    <source>
        <dbReference type="EMBL" id="AOT68352.1"/>
    </source>
</evidence>
<protein>
    <submittedName>
        <fullName evidence="1">Uncharacterized protein</fullName>
    </submittedName>
</protein>
<accession>A0A1D8GBR3</accession>
<sequence length="80" mass="8898">MNYIKTLRKEGYLNEPIEKETVIAGFETFLPDVEGLLIGENCKTSASVVFDLYEPNKNINVITVGIAGEGMNFKIRAICN</sequence>
<reference evidence="1 2" key="1">
    <citation type="submission" date="2016-09" db="EMBL/GenBank/DDBJ databases">
        <title>Genomic analysis reveals versatility of anaerobic energy metabolism of Geosporobacter ferrireducens IRF9 of phylum Firmicutes.</title>
        <authorList>
            <person name="Kim S.-J."/>
        </authorList>
    </citation>
    <scope>NUCLEOTIDE SEQUENCE [LARGE SCALE GENOMIC DNA]</scope>
    <source>
        <strain evidence="1 2">IRF9</strain>
    </source>
</reference>
<dbReference type="Proteomes" id="UP000095743">
    <property type="component" value="Chromosome"/>
</dbReference>
<keyword evidence="2" id="KW-1185">Reference proteome</keyword>
<dbReference type="STRING" id="1424294.Gferi_01330"/>
<dbReference type="EMBL" id="CP017269">
    <property type="protein sequence ID" value="AOT68352.1"/>
    <property type="molecule type" value="Genomic_DNA"/>
</dbReference>
<dbReference type="AlphaFoldDB" id="A0A1D8GBR3"/>
<dbReference type="OrthoDB" id="2254214at2"/>